<dbReference type="InterPro" id="IPR012338">
    <property type="entry name" value="Beta-lactam/transpept-like"/>
</dbReference>
<dbReference type="PRINTS" id="PR00922">
    <property type="entry name" value="DADACBPTASE3"/>
</dbReference>
<keyword evidence="2" id="KW-0378">Hydrolase</keyword>
<dbReference type="GO" id="GO:0000270">
    <property type="term" value="P:peptidoglycan metabolic process"/>
    <property type="evidence" value="ECO:0007669"/>
    <property type="project" value="TreeGrafter"/>
</dbReference>
<organism evidence="3 4">
    <name type="scientific">Boudabousia marimammalium</name>
    <dbReference type="NCBI Taxonomy" id="156892"/>
    <lineage>
        <taxon>Bacteria</taxon>
        <taxon>Bacillati</taxon>
        <taxon>Actinomycetota</taxon>
        <taxon>Actinomycetes</taxon>
        <taxon>Actinomycetales</taxon>
        <taxon>Actinomycetaceae</taxon>
        <taxon>Boudabousia</taxon>
    </lineage>
</organism>
<evidence type="ECO:0000313" key="4">
    <source>
        <dbReference type="Proteomes" id="UP000186465"/>
    </source>
</evidence>
<dbReference type="AlphaFoldDB" id="A0A1Q5PMD9"/>
<comment type="caution">
    <text evidence="3">The sequence shown here is derived from an EMBL/GenBank/DDBJ whole genome shotgun (WGS) entry which is preliminary data.</text>
</comment>
<evidence type="ECO:0000313" key="3">
    <source>
        <dbReference type="EMBL" id="OKL48689.1"/>
    </source>
</evidence>
<sequence>MKGESVRIPSTVPVALSAILILGTIGYAVADAYDVVPGILTNTPIAVEQKLPQMPPLSPTAELPERAINPDAPLPDQAKLKAATEKLNGHVSAAGGRLAISLIDAHTGEPVYSYHEAVPMTPASTTKLFTAFSAIKELDPKATFTTTTALAGNTLFLKSNGDITMAAGETDPQGVLGHAGLATLAHKTAVALRGKVDFVQLVVDDTAIAGPERNPAWTAQDVDDYAGNVTDIAIQQGRRDPNHAKYFSHTALADAAGVFVKALEAEGVTVRGHFSTGAQTPGATVLAEEQSASFGQLLHYMDKTSDNTLAEHFCRLMANPLGATADFTSPPAQIVKQYAAQGLNMEGVVLNDCSGLDRDNRITPQALTAIIKDVLDQKEPQARMALSAFPVASLDGTLQQRLSNSNTAGMVRAKTGSLPSVRSLAGVLRTSSGRDLIFAVMIDDCEKDKVWGMKQRIDEFLHTVVTG</sequence>
<dbReference type="PANTHER" id="PTHR30023">
    <property type="entry name" value="D-ALANYL-D-ALANINE CARBOXYPEPTIDASE"/>
    <property type="match status" value="1"/>
</dbReference>
<keyword evidence="4" id="KW-1185">Reference proteome</keyword>
<evidence type="ECO:0000256" key="1">
    <source>
        <dbReference type="ARBA" id="ARBA00006096"/>
    </source>
</evidence>
<keyword evidence="3" id="KW-0121">Carboxypeptidase</keyword>
<dbReference type="GO" id="GO:0006508">
    <property type="term" value="P:proteolysis"/>
    <property type="evidence" value="ECO:0007669"/>
    <property type="project" value="InterPro"/>
</dbReference>
<keyword evidence="3" id="KW-0645">Protease</keyword>
<dbReference type="SUPFAM" id="SSF56601">
    <property type="entry name" value="beta-lactamase/transpeptidase-like"/>
    <property type="match status" value="1"/>
</dbReference>
<dbReference type="Pfam" id="PF02113">
    <property type="entry name" value="Peptidase_S13"/>
    <property type="match status" value="2"/>
</dbReference>
<dbReference type="STRING" id="156892.BM477_05700"/>
<dbReference type="EMBL" id="MPDM01000005">
    <property type="protein sequence ID" value="OKL48689.1"/>
    <property type="molecule type" value="Genomic_DNA"/>
</dbReference>
<gene>
    <name evidence="3" type="ORF">BM477_05700</name>
</gene>
<reference evidence="4" key="1">
    <citation type="submission" date="2016-11" db="EMBL/GenBank/DDBJ databases">
        <title>Actinomyces gypaetusis sp. nov. isolated from Gypaetus barbatus in Qinghai Tibet Plateau China.</title>
        <authorList>
            <person name="Meng X."/>
        </authorList>
    </citation>
    <scope>NUCLEOTIDE SEQUENCE [LARGE SCALE GENOMIC DNA]</scope>
    <source>
        <strain evidence="4">DSM 15383</strain>
    </source>
</reference>
<evidence type="ECO:0000256" key="2">
    <source>
        <dbReference type="ARBA" id="ARBA00022801"/>
    </source>
</evidence>
<dbReference type="Proteomes" id="UP000186465">
    <property type="component" value="Unassembled WGS sequence"/>
</dbReference>
<dbReference type="InterPro" id="IPR000667">
    <property type="entry name" value="Peptidase_S13"/>
</dbReference>
<dbReference type="Gene3D" id="3.40.710.10">
    <property type="entry name" value="DD-peptidase/beta-lactamase superfamily"/>
    <property type="match status" value="2"/>
</dbReference>
<dbReference type="PANTHER" id="PTHR30023:SF0">
    <property type="entry name" value="PENICILLIN-SENSITIVE CARBOXYPEPTIDASE A"/>
    <property type="match status" value="1"/>
</dbReference>
<dbReference type="GO" id="GO:0004185">
    <property type="term" value="F:serine-type carboxypeptidase activity"/>
    <property type="evidence" value="ECO:0007669"/>
    <property type="project" value="InterPro"/>
</dbReference>
<comment type="similarity">
    <text evidence="1">Belongs to the peptidase S13 family.</text>
</comment>
<protein>
    <submittedName>
        <fullName evidence="3">D-alanyl-D-alanine carboxypeptidase/D-alanyl-D-alanine-endopeptidase</fullName>
    </submittedName>
</protein>
<dbReference type="NCBIfam" id="TIGR00666">
    <property type="entry name" value="PBP4"/>
    <property type="match status" value="1"/>
</dbReference>
<name>A0A1Q5PMD9_9ACTO</name>
<proteinExistence type="inferred from homology"/>
<accession>A0A1Q5PMD9</accession>